<evidence type="ECO:0000313" key="1">
    <source>
        <dbReference type="EMBL" id="CUO97953.1"/>
    </source>
</evidence>
<protein>
    <submittedName>
        <fullName evidence="1">Nucleoid-associated protein</fullName>
    </submittedName>
</protein>
<reference evidence="5 6" key="2">
    <citation type="submission" date="2018-08" db="EMBL/GenBank/DDBJ databases">
        <title>A genome reference for cultivated species of the human gut microbiota.</title>
        <authorList>
            <person name="Zou Y."/>
            <person name="Xue W."/>
            <person name="Luo G."/>
        </authorList>
    </citation>
    <scope>NUCLEOTIDE SEQUENCE [LARGE SCALE GENOMIC DNA]</scope>
    <source>
        <strain evidence="2 5">AF19-13AC</strain>
        <strain evidence="3 6">TF05-11AC</strain>
    </source>
</reference>
<dbReference type="EMBL" id="QSSQ01000077">
    <property type="protein sequence ID" value="RGL91900.1"/>
    <property type="molecule type" value="Genomic_DNA"/>
</dbReference>
<dbReference type="Pfam" id="PF04245">
    <property type="entry name" value="NA37"/>
    <property type="match status" value="1"/>
</dbReference>
<evidence type="ECO:0000313" key="3">
    <source>
        <dbReference type="EMBL" id="RGL91900.1"/>
    </source>
</evidence>
<dbReference type="RefSeq" id="WP_002603152.1">
    <property type="nucleotide sequence ID" value="NZ_CABIXC010000015.1"/>
</dbReference>
<dbReference type="AlphaFoldDB" id="A0A174JE38"/>
<sequence length="337" mass="38373">MEKEDIRVTHVIIHILDSTVGTAVMSGGLLEHGSDFSDFVRSHIYRVMTSDEGKSCQFDGDSPVYQMVSEMDEDTFIQKSQEIAQKLFDIMYSNIDIPSADLMVVRYDAGQQCGIALLKMNYKSSYTHMTNYTENGNCNDIIRQNAILPAENQKLAEACLIDLNDYSLRVMEKKYEVNGVKTNYFSQMFLQCHGSMSPKTELSIVTKAVEQVQKGYYDESEQWEAHMEAKSILSQELAEQGSIDIPTVAEKIFHEKPELKEEFTEKMEKYNLSEKQVTPQNPSTTKKFEKQYLTTDTGIEIKIPMEEYQNRNSVEFITNADGSISVLIKNIGSITSR</sequence>
<evidence type="ECO:0000313" key="4">
    <source>
        <dbReference type="Proteomes" id="UP000095651"/>
    </source>
</evidence>
<dbReference type="Proteomes" id="UP000261023">
    <property type="component" value="Unassembled WGS sequence"/>
</dbReference>
<evidence type="ECO:0000313" key="6">
    <source>
        <dbReference type="Proteomes" id="UP000261257"/>
    </source>
</evidence>
<name>A0A174JE38_9FIRM</name>
<proteinExistence type="predicted"/>
<dbReference type="GO" id="GO:0009295">
    <property type="term" value="C:nucleoid"/>
    <property type="evidence" value="ECO:0007669"/>
    <property type="project" value="InterPro"/>
</dbReference>
<evidence type="ECO:0000313" key="5">
    <source>
        <dbReference type="Proteomes" id="UP000261023"/>
    </source>
</evidence>
<dbReference type="EMBL" id="CYZE01000015">
    <property type="protein sequence ID" value="CUO97953.1"/>
    <property type="molecule type" value="Genomic_DNA"/>
</dbReference>
<reference evidence="1 4" key="1">
    <citation type="submission" date="2015-09" db="EMBL/GenBank/DDBJ databases">
        <authorList>
            <consortium name="Pathogen Informatics"/>
        </authorList>
    </citation>
    <scope>NUCLEOTIDE SEQUENCE [LARGE SCALE GENOMIC DNA]</scope>
    <source>
        <strain evidence="1 4">2789STDY5608850</strain>
    </source>
</reference>
<dbReference type="EMBL" id="QTJW01000003">
    <property type="protein sequence ID" value="RGD71711.1"/>
    <property type="molecule type" value="Genomic_DNA"/>
</dbReference>
<organism evidence="1 4">
    <name type="scientific">Hungatella hathewayi</name>
    <dbReference type="NCBI Taxonomy" id="154046"/>
    <lineage>
        <taxon>Bacteria</taxon>
        <taxon>Bacillati</taxon>
        <taxon>Bacillota</taxon>
        <taxon>Clostridia</taxon>
        <taxon>Lachnospirales</taxon>
        <taxon>Lachnospiraceae</taxon>
        <taxon>Hungatella</taxon>
    </lineage>
</organism>
<dbReference type="Proteomes" id="UP000261257">
    <property type="component" value="Unassembled WGS sequence"/>
</dbReference>
<gene>
    <name evidence="2" type="ORF">DWX31_05380</name>
    <name evidence="3" type="ORF">DXC39_32965</name>
    <name evidence="1" type="ORF">ERS852407_04597</name>
</gene>
<dbReference type="OrthoDB" id="3171075at2"/>
<evidence type="ECO:0000313" key="2">
    <source>
        <dbReference type="EMBL" id="RGD71711.1"/>
    </source>
</evidence>
<dbReference type="Proteomes" id="UP000095651">
    <property type="component" value="Unassembled WGS sequence"/>
</dbReference>
<accession>A0A174JE38</accession>
<dbReference type="InterPro" id="IPR007358">
    <property type="entry name" value="Nucleoid_associated_NdpA"/>
</dbReference>